<organism evidence="10 11">
    <name type="scientific">Micromonospora parastrephiae</name>
    <dbReference type="NCBI Taxonomy" id="2806101"/>
    <lineage>
        <taxon>Bacteria</taxon>
        <taxon>Bacillati</taxon>
        <taxon>Actinomycetota</taxon>
        <taxon>Actinomycetes</taxon>
        <taxon>Micromonosporales</taxon>
        <taxon>Micromonosporaceae</taxon>
        <taxon>Micromonospora</taxon>
    </lineage>
</organism>
<feature type="transmembrane region" description="Helical" evidence="8">
    <location>
        <begin position="579"/>
        <end position="601"/>
    </location>
</feature>
<evidence type="ECO:0000259" key="9">
    <source>
        <dbReference type="PROSITE" id="PS50156"/>
    </source>
</evidence>
<evidence type="ECO:0000256" key="5">
    <source>
        <dbReference type="ARBA" id="ARBA00022989"/>
    </source>
</evidence>
<evidence type="ECO:0000313" key="10">
    <source>
        <dbReference type="EMBL" id="MBM0233675.1"/>
    </source>
</evidence>
<dbReference type="InterPro" id="IPR004869">
    <property type="entry name" value="MMPL_dom"/>
</dbReference>
<comment type="subcellular location">
    <subcellularLocation>
        <location evidence="1">Cell membrane</location>
        <topology evidence="1">Multi-pass membrane protein</topology>
    </subcellularLocation>
</comment>
<reference evidence="10 11" key="1">
    <citation type="submission" date="2021-01" db="EMBL/GenBank/DDBJ databases">
        <title>Draft genome sequence of Micromonospora sp. strain STR1_7.</title>
        <authorList>
            <person name="Karlyshev A."/>
            <person name="Jawad R."/>
        </authorList>
    </citation>
    <scope>NUCLEOTIDE SEQUENCE [LARGE SCALE GENOMIC DNA]</scope>
    <source>
        <strain evidence="10 11">STR1-7</strain>
    </source>
</reference>
<keyword evidence="5 8" id="KW-1133">Transmembrane helix</keyword>
<name>A0ABS1XWQ1_9ACTN</name>
<evidence type="ECO:0000256" key="1">
    <source>
        <dbReference type="ARBA" id="ARBA00004651"/>
    </source>
</evidence>
<evidence type="ECO:0000256" key="8">
    <source>
        <dbReference type="SAM" id="Phobius"/>
    </source>
</evidence>
<evidence type="ECO:0000256" key="2">
    <source>
        <dbReference type="ARBA" id="ARBA00010157"/>
    </source>
</evidence>
<feature type="transmembrane region" description="Helical" evidence="8">
    <location>
        <begin position="170"/>
        <end position="188"/>
    </location>
</feature>
<dbReference type="RefSeq" id="WP_203176815.1">
    <property type="nucleotide sequence ID" value="NZ_JAEVHM010000091.1"/>
</dbReference>
<keyword evidence="11" id="KW-1185">Reference proteome</keyword>
<protein>
    <submittedName>
        <fullName evidence="10">MMPL family transporter</fullName>
    </submittedName>
</protein>
<feature type="region of interest" description="Disordered" evidence="7">
    <location>
        <begin position="695"/>
        <end position="727"/>
    </location>
</feature>
<feature type="transmembrane region" description="Helical" evidence="8">
    <location>
        <begin position="522"/>
        <end position="539"/>
    </location>
</feature>
<sequence length="727" mass="74532">MSVFTRVARGRLAAWLTVAAAIVVGAAVFGLPRPNNPAPVSATGLSVRWESTQVQRLQDQLPSSQVQPAIVVVSRGDGGALSQADRSAVGDRSGDLARFGAGGQVSPAQLSPDGTVALVAVPLSTAGGQAEVTETIAQLRAALADLPGGLTVEVTGAPAFTADLSSVFDGADITLLAVTAAVVALLLLITYRSPFLWIVPLVVVAATEQLTLRAVDTIVPAVGINLQQGQVTGIASVLVFGAATDYALLLIARYREELRHEENRFEAMRAALRRTAAPILASGGTVVLGLLTLLLSEQETNRALAVACATGVVFAMLSALFVLPAVLVLFGRGLFWPFVPRVGGAVREGRLWGRLGAAVQRRPVPVALLATLLLAGLALGGLGIRTGLSETEQFRAQPEAVTGAQTLARAFPAGTTQPVAVLTAPAAVRTVTDVAAAVPGVASARPGDAGQGVAQVDVVLTAEPGTTASDRTIEALRDAVAAVPGSAPPAVDGADAPTGAIVGGTVAATHDSERANDADLRLILPIILLLVGAVLVLLLRGLVAPVLLVLTVIASFFASLGAAWLLFDHVLGFPALDSGVLLLAFVFLVALGVDYNIFLVTRAREDARLAGTRDGMLSALRVTGGVITSAGVLLAAVFAVLGVLPLITLTQIGIIVCIGVLLDTLLVRTVLVPALAFALGERFWWPGRIAHPSRARPVGEAPAAAAGPAPRVVPDPPPPGPGWPRRR</sequence>
<proteinExistence type="inferred from homology"/>
<dbReference type="Gene3D" id="1.20.1640.10">
    <property type="entry name" value="Multidrug efflux transporter AcrB transmembrane domain"/>
    <property type="match status" value="2"/>
</dbReference>
<feature type="compositionally biased region" description="Pro residues" evidence="7">
    <location>
        <begin position="711"/>
        <end position="727"/>
    </location>
</feature>
<feature type="transmembrane region" description="Helical" evidence="8">
    <location>
        <begin position="546"/>
        <end position="567"/>
    </location>
</feature>
<evidence type="ECO:0000256" key="7">
    <source>
        <dbReference type="SAM" id="MobiDB-lite"/>
    </source>
</evidence>
<dbReference type="PANTHER" id="PTHR33406">
    <property type="entry name" value="MEMBRANE PROTEIN MJ1562-RELATED"/>
    <property type="match status" value="1"/>
</dbReference>
<feature type="transmembrane region" description="Helical" evidence="8">
    <location>
        <begin position="622"/>
        <end position="647"/>
    </location>
</feature>
<evidence type="ECO:0000313" key="11">
    <source>
        <dbReference type="Proteomes" id="UP000601027"/>
    </source>
</evidence>
<dbReference type="InterPro" id="IPR000731">
    <property type="entry name" value="SSD"/>
</dbReference>
<keyword evidence="4 8" id="KW-0812">Transmembrane</keyword>
<feature type="transmembrane region" description="Helical" evidence="8">
    <location>
        <begin position="275"/>
        <end position="296"/>
    </location>
</feature>
<feature type="transmembrane region" description="Helical" evidence="8">
    <location>
        <begin position="302"/>
        <end position="331"/>
    </location>
</feature>
<evidence type="ECO:0000256" key="4">
    <source>
        <dbReference type="ARBA" id="ARBA00022692"/>
    </source>
</evidence>
<feature type="transmembrane region" description="Helical" evidence="8">
    <location>
        <begin position="12"/>
        <end position="31"/>
    </location>
</feature>
<evidence type="ECO:0000256" key="3">
    <source>
        <dbReference type="ARBA" id="ARBA00022475"/>
    </source>
</evidence>
<comment type="caution">
    <text evidence="10">The sequence shown here is derived from an EMBL/GenBank/DDBJ whole genome shotgun (WGS) entry which is preliminary data.</text>
</comment>
<gene>
    <name evidence="10" type="ORF">JNW91_18530</name>
</gene>
<feature type="compositionally biased region" description="Low complexity" evidence="7">
    <location>
        <begin position="695"/>
        <end position="710"/>
    </location>
</feature>
<dbReference type="Proteomes" id="UP000601027">
    <property type="component" value="Unassembled WGS sequence"/>
</dbReference>
<dbReference type="PROSITE" id="PS50156">
    <property type="entry name" value="SSD"/>
    <property type="match status" value="1"/>
</dbReference>
<feature type="transmembrane region" description="Helical" evidence="8">
    <location>
        <begin position="195"/>
        <end position="212"/>
    </location>
</feature>
<feature type="transmembrane region" description="Helical" evidence="8">
    <location>
        <begin position="653"/>
        <end position="679"/>
    </location>
</feature>
<feature type="transmembrane region" description="Helical" evidence="8">
    <location>
        <begin position="232"/>
        <end position="254"/>
    </location>
</feature>
<dbReference type="Pfam" id="PF03176">
    <property type="entry name" value="MMPL"/>
    <property type="match status" value="2"/>
</dbReference>
<accession>A0ABS1XWQ1</accession>
<dbReference type="InterPro" id="IPR050545">
    <property type="entry name" value="Mycobact_MmpL"/>
</dbReference>
<dbReference type="PANTHER" id="PTHR33406:SF6">
    <property type="entry name" value="MEMBRANE PROTEIN YDGH-RELATED"/>
    <property type="match status" value="1"/>
</dbReference>
<keyword evidence="6 8" id="KW-0472">Membrane</keyword>
<dbReference type="SUPFAM" id="SSF82866">
    <property type="entry name" value="Multidrug efflux transporter AcrB transmembrane domain"/>
    <property type="match status" value="2"/>
</dbReference>
<comment type="similarity">
    <text evidence="2">Belongs to the resistance-nodulation-cell division (RND) (TC 2.A.6) family. MmpL subfamily.</text>
</comment>
<dbReference type="EMBL" id="JAEVHM010000091">
    <property type="protein sequence ID" value="MBM0233675.1"/>
    <property type="molecule type" value="Genomic_DNA"/>
</dbReference>
<keyword evidence="3" id="KW-1003">Cell membrane</keyword>
<feature type="domain" description="SSD" evidence="9">
    <location>
        <begin position="549"/>
        <end position="677"/>
    </location>
</feature>
<feature type="transmembrane region" description="Helical" evidence="8">
    <location>
        <begin position="364"/>
        <end position="384"/>
    </location>
</feature>
<evidence type="ECO:0000256" key="6">
    <source>
        <dbReference type="ARBA" id="ARBA00023136"/>
    </source>
</evidence>